<dbReference type="Proteomes" id="UP000242815">
    <property type="component" value="Unassembled WGS sequence"/>
</dbReference>
<dbReference type="STRING" id="1002526.SAMN05216578_1192"/>
<sequence length="240" mass="28050">MSLLRELSAYPHYLDRLERMSSSDLMSLIEELYRKLPLQSIDEIQEILDGDHEDFIWKPKSNHYHPQESALQSIREVRSAIQEYPSKIMTKLCYIQLVTILEAYLGDRLKMLILQNNKRIANLLQHEKELKKEKIHLHTILLDPEYPVKRANEYLSNTTYHNLPKTIGLYRIALGADISFPSATCRETLLKSVKKRHDLVHRNGFTATGYKLTITTHEIECLAENVELWITHIERTLACL</sequence>
<protein>
    <recommendedName>
        <fullName evidence="3">RiboL-PSP-HEPN domain-containing protein</fullName>
    </recommendedName>
</protein>
<reference evidence="1 2" key="1">
    <citation type="submission" date="2016-10" db="EMBL/GenBank/DDBJ databases">
        <authorList>
            <person name="de Groot N.N."/>
        </authorList>
    </citation>
    <scope>NUCLEOTIDE SEQUENCE [LARGE SCALE GENOMIC DNA]</scope>
    <source>
        <strain evidence="1 2">JCM 18415</strain>
    </source>
</reference>
<evidence type="ECO:0000313" key="1">
    <source>
        <dbReference type="EMBL" id="SFQ89687.1"/>
    </source>
</evidence>
<gene>
    <name evidence="1" type="ORF">SAMN05216578_1192</name>
</gene>
<organism evidence="1 2">
    <name type="scientific">Halopseudomonas formosensis</name>
    <dbReference type="NCBI Taxonomy" id="1002526"/>
    <lineage>
        <taxon>Bacteria</taxon>
        <taxon>Pseudomonadati</taxon>
        <taxon>Pseudomonadota</taxon>
        <taxon>Gammaproteobacteria</taxon>
        <taxon>Pseudomonadales</taxon>
        <taxon>Pseudomonadaceae</taxon>
        <taxon>Halopseudomonas</taxon>
    </lineage>
</organism>
<dbReference type="OrthoDB" id="1235060at2"/>
<dbReference type="EMBL" id="FOYD01000019">
    <property type="protein sequence ID" value="SFQ89687.1"/>
    <property type="molecule type" value="Genomic_DNA"/>
</dbReference>
<evidence type="ECO:0000313" key="2">
    <source>
        <dbReference type="Proteomes" id="UP000242815"/>
    </source>
</evidence>
<dbReference type="AlphaFoldDB" id="A0A1I6C947"/>
<name>A0A1I6C947_9GAMM</name>
<accession>A0A1I6C947</accession>
<evidence type="ECO:0008006" key="3">
    <source>
        <dbReference type="Google" id="ProtNLM"/>
    </source>
</evidence>
<dbReference type="RefSeq" id="WP_143084217.1">
    <property type="nucleotide sequence ID" value="NZ_FOYD01000019.1"/>
</dbReference>
<proteinExistence type="predicted"/>